<evidence type="ECO:0000313" key="4">
    <source>
        <dbReference type="EMBL" id="ART69582.1"/>
    </source>
</evidence>
<feature type="transmembrane region" description="Helical" evidence="2">
    <location>
        <begin position="45"/>
        <end position="66"/>
    </location>
</feature>
<proteinExistence type="predicted"/>
<evidence type="ECO:0000259" key="3">
    <source>
        <dbReference type="Pfam" id="PF13559"/>
    </source>
</evidence>
<evidence type="ECO:0000313" key="5">
    <source>
        <dbReference type="Proteomes" id="UP000195331"/>
    </source>
</evidence>
<dbReference type="EMBL" id="CP020809">
    <property type="protein sequence ID" value="ART69582.1"/>
    <property type="molecule type" value="Genomic_DNA"/>
</dbReference>
<feature type="compositionally biased region" description="Pro residues" evidence="1">
    <location>
        <begin position="126"/>
        <end position="139"/>
    </location>
</feature>
<dbReference type="KEGG" id="mdx:BTO20_14170"/>
<feature type="domain" description="Protein-glutamine gamma-glutamyltransferase-like C-terminal" evidence="3">
    <location>
        <begin position="230"/>
        <end position="300"/>
    </location>
</feature>
<dbReference type="Proteomes" id="UP000195331">
    <property type="component" value="Chromosome"/>
</dbReference>
<protein>
    <recommendedName>
        <fullName evidence="3">Protein-glutamine gamma-glutamyltransferase-like C-terminal domain-containing protein</fullName>
    </recommendedName>
</protein>
<name>A0A1Y0C358_9MYCO</name>
<reference evidence="4 5" key="1">
    <citation type="submission" date="2017-04" db="EMBL/GenBank/DDBJ databases">
        <title>Whole Genome Sequence of 1,4-Dioxane Degrading Bacterium Mycobacterium dioxanotrophicus PH-06.</title>
        <authorList>
            <person name="He Y."/>
        </authorList>
    </citation>
    <scope>NUCLEOTIDE SEQUENCE [LARGE SCALE GENOMIC DNA]</scope>
    <source>
        <strain evidence="4 5">PH-06</strain>
    </source>
</reference>
<feature type="transmembrane region" description="Helical" evidence="2">
    <location>
        <begin position="97"/>
        <end position="115"/>
    </location>
</feature>
<gene>
    <name evidence="4" type="ORF">BTO20_14170</name>
</gene>
<feature type="transmembrane region" description="Helical" evidence="2">
    <location>
        <begin position="154"/>
        <end position="174"/>
    </location>
</feature>
<accession>A0A1Y0C358</accession>
<dbReference type="OrthoDB" id="4571933at2"/>
<evidence type="ECO:0000256" key="1">
    <source>
        <dbReference type="SAM" id="MobiDB-lite"/>
    </source>
</evidence>
<organism evidence="4 5">
    <name type="scientific">Mycobacterium dioxanotrophicus</name>
    <dbReference type="NCBI Taxonomy" id="482462"/>
    <lineage>
        <taxon>Bacteria</taxon>
        <taxon>Bacillati</taxon>
        <taxon>Actinomycetota</taxon>
        <taxon>Actinomycetes</taxon>
        <taxon>Mycobacteriales</taxon>
        <taxon>Mycobacteriaceae</taxon>
        <taxon>Mycobacterium</taxon>
    </lineage>
</organism>
<keyword evidence="5" id="KW-1185">Reference proteome</keyword>
<keyword evidence="2" id="KW-0812">Transmembrane</keyword>
<sequence>MPDIDRTTGRTATVLVLLVVAAVAVRGHLPGGTRAQAPPSSDSPASLIALVALLAVALAGFAFAIFTAPRKPADPGPGDGIRRLELRGLRVRLRWRWVLLAIAVVLAWLLVLILITRLTATPVLPAPGPATQTPAPPSSVPNRRPDPTGSGPSAFGYLAATTVALLVIVGFGIARQARRAGQPPLVPQDGIRAVPRHVPRGPERLARAAELGLEEIGDVSRDPRAAIIACYVAMERALAHAPGAVPLASDTPSEVLARAVQHHALSGDSATELVELFTEARFSPHVMNEADREAAIQALRRVLAELRSLA</sequence>
<keyword evidence="2" id="KW-1133">Transmembrane helix</keyword>
<dbReference type="AlphaFoldDB" id="A0A1Y0C358"/>
<feature type="region of interest" description="Disordered" evidence="1">
    <location>
        <begin position="126"/>
        <end position="152"/>
    </location>
</feature>
<dbReference type="RefSeq" id="WP_087076828.1">
    <property type="nucleotide sequence ID" value="NZ_CP020809.1"/>
</dbReference>
<dbReference type="InterPro" id="IPR025403">
    <property type="entry name" value="TgpA-like_C"/>
</dbReference>
<dbReference type="Pfam" id="PF13559">
    <property type="entry name" value="DUF4129"/>
    <property type="match status" value="1"/>
</dbReference>
<keyword evidence="2" id="KW-0472">Membrane</keyword>
<evidence type="ECO:0000256" key="2">
    <source>
        <dbReference type="SAM" id="Phobius"/>
    </source>
</evidence>